<protein>
    <submittedName>
        <fullName evidence="2">SipW-dependent-type signal peptide-containing protein</fullName>
    </submittedName>
</protein>
<accession>A0ABU0XGP8</accession>
<sequence length="219" mass="22356">MNAHDAPTPRSRQALRAGRQRARGIRLRRIRAVLAGGLVLGVGAGVTLASWNDVENTTATITASRFGIRGATDGTTFAQYNPTAATLGFSAVDAAALSPGKTIYALFSVKTISGSTAGTVRLMAGTYGTGTLADYLTYGVRTVTTAQCAQASDYTSTGSAAVVPDGSALNTSATGSQTLTANGTAQVNYCFAITLPTSTPNAAQGLTLTQTWQFSATSS</sequence>
<dbReference type="EMBL" id="JAVFCB010000005">
    <property type="protein sequence ID" value="MDQ4214299.1"/>
    <property type="molecule type" value="Genomic_DNA"/>
</dbReference>
<organism evidence="2 3">
    <name type="scientific">Microbacterium capsulatum</name>
    <dbReference type="NCBI Taxonomy" id="3041921"/>
    <lineage>
        <taxon>Bacteria</taxon>
        <taxon>Bacillati</taxon>
        <taxon>Actinomycetota</taxon>
        <taxon>Actinomycetes</taxon>
        <taxon>Micrococcales</taxon>
        <taxon>Microbacteriaceae</taxon>
        <taxon>Microbacterium</taxon>
    </lineage>
</organism>
<dbReference type="InterPro" id="IPR023833">
    <property type="entry name" value="Signal_pept_SipW-depend-type"/>
</dbReference>
<keyword evidence="1" id="KW-1133">Transmembrane helix</keyword>
<gene>
    <name evidence="2" type="ORF">RBR11_10270</name>
</gene>
<keyword evidence="3" id="KW-1185">Reference proteome</keyword>
<proteinExistence type="predicted"/>
<evidence type="ECO:0000313" key="3">
    <source>
        <dbReference type="Proteomes" id="UP001230289"/>
    </source>
</evidence>
<comment type="caution">
    <text evidence="2">The sequence shown here is derived from an EMBL/GenBank/DDBJ whole genome shotgun (WGS) entry which is preliminary data.</text>
</comment>
<reference evidence="2 3" key="1">
    <citation type="submission" date="2023-08" db="EMBL/GenBank/DDBJ databases">
        <title>Microbacterium sp. nov., isolated from a waste landfill.</title>
        <authorList>
            <person name="Wen W."/>
        </authorList>
    </citation>
    <scope>NUCLEOTIDE SEQUENCE [LARGE SCALE GENOMIC DNA]</scope>
    <source>
        <strain evidence="2 3">ASV81</strain>
    </source>
</reference>
<name>A0ABU0XGP8_9MICO</name>
<evidence type="ECO:0000313" key="2">
    <source>
        <dbReference type="EMBL" id="MDQ4214299.1"/>
    </source>
</evidence>
<feature type="transmembrane region" description="Helical" evidence="1">
    <location>
        <begin position="30"/>
        <end position="51"/>
    </location>
</feature>
<dbReference type="RefSeq" id="WP_308489235.1">
    <property type="nucleotide sequence ID" value="NZ_JAVFCB010000005.1"/>
</dbReference>
<dbReference type="Proteomes" id="UP001230289">
    <property type="component" value="Unassembled WGS sequence"/>
</dbReference>
<keyword evidence="1" id="KW-0812">Transmembrane</keyword>
<keyword evidence="1" id="KW-0472">Membrane</keyword>
<evidence type="ECO:0000256" key="1">
    <source>
        <dbReference type="SAM" id="Phobius"/>
    </source>
</evidence>
<dbReference type="NCBIfam" id="TIGR04088">
    <property type="entry name" value="cognate_SipW"/>
    <property type="match status" value="1"/>
</dbReference>